<evidence type="ECO:0000313" key="2">
    <source>
        <dbReference type="EMBL" id="BAR87418.1"/>
    </source>
</evidence>
<geneLocation type="plasmid" evidence="2">
    <name>pKK2</name>
</geneLocation>
<evidence type="ECO:0000313" key="3">
    <source>
        <dbReference type="Proteomes" id="UP000055316"/>
    </source>
</evidence>
<evidence type="ECO:0000313" key="1">
    <source>
        <dbReference type="EMBL" id="BAR87356.1"/>
    </source>
</evidence>
<geneLocation type="plasmid" evidence="3">
    <name>pKK2 DNA</name>
</geneLocation>
<dbReference type="Proteomes" id="UP000055316">
    <property type="component" value="Plasmid pKK1"/>
</dbReference>
<name>A0A9W4EXU5_BACTO</name>
<accession>A0A9W4EXU5</accession>
<reference evidence="2 3" key="1">
    <citation type="submission" date="2015-05" db="EMBL/GenBank/DDBJ databases">
        <title>Whole genome sequence of Bacillus thuringiensis serovar tolworthi Pasteur Institute Standard strain.</title>
        <authorList>
            <person name="Kanda K."/>
            <person name="Nakashima K."/>
            <person name="Nagano Y."/>
        </authorList>
    </citation>
    <scope>NUCLEOTIDE SEQUENCE [LARGE SCALE GENOMIC DNA]</scope>
    <source>
        <strain evidence="2 3">Pasteur Institute Standard strain</strain>
        <plasmid evidence="1">pKK1</plasmid>
        <plasmid evidence="3">pKK1 DNA</plasmid>
        <plasmid evidence="2">pKK2</plasmid>
        <plasmid evidence="3">pKK2 DNA</plasmid>
    </source>
</reference>
<proteinExistence type="predicted"/>
<dbReference type="Proteomes" id="UP000055316">
    <property type="component" value="Plasmid pKK2"/>
</dbReference>
<dbReference type="EMBL" id="AP014866">
    <property type="protein sequence ID" value="BAR87418.1"/>
    <property type="molecule type" value="Genomic_DNA"/>
</dbReference>
<organism evidence="2 3">
    <name type="scientific">Bacillus thuringiensis subsp. tolworthi</name>
    <dbReference type="NCBI Taxonomy" id="1442"/>
    <lineage>
        <taxon>Bacteria</taxon>
        <taxon>Bacillati</taxon>
        <taxon>Bacillota</taxon>
        <taxon>Bacilli</taxon>
        <taxon>Bacillales</taxon>
        <taxon>Bacillaceae</taxon>
        <taxon>Bacillus</taxon>
        <taxon>Bacillus cereus group</taxon>
    </lineage>
</organism>
<sequence length="48" mass="5618">MHKLLKVQVEKLYDFVQSGVASRDQKNEYKIIKGIDEWFGATRFSINS</sequence>
<keyword evidence="2" id="KW-0614">Plasmid</keyword>
<gene>
    <name evidence="1" type="ORF">KNN_06623</name>
    <name evidence="2" type="ORF">KNN_06685</name>
</gene>
<geneLocation type="plasmid" evidence="1">
    <name>pKK1</name>
</geneLocation>
<dbReference type="EMBL" id="AP014865">
    <property type="protein sequence ID" value="BAR87356.1"/>
    <property type="molecule type" value="Genomic_DNA"/>
</dbReference>
<geneLocation type="plasmid" evidence="3">
    <name>pKK1 DNA</name>
</geneLocation>
<dbReference type="AlphaFoldDB" id="A0A9W4EXU5"/>
<protein>
    <submittedName>
        <fullName evidence="2">TraG/TraD family protein</fullName>
    </submittedName>
</protein>